<feature type="region of interest" description="Disordered" evidence="2">
    <location>
        <begin position="302"/>
        <end position="342"/>
    </location>
</feature>
<gene>
    <name evidence="4" type="ORF">HMPREF1476_00872</name>
</gene>
<dbReference type="PATRIC" id="fig|1203554.3.peg.887"/>
<feature type="domain" description="UspA" evidence="3">
    <location>
        <begin position="219"/>
        <end position="297"/>
    </location>
</feature>
<evidence type="ECO:0000256" key="1">
    <source>
        <dbReference type="ARBA" id="ARBA00008791"/>
    </source>
</evidence>
<dbReference type="Gene3D" id="3.40.50.620">
    <property type="entry name" value="HUPs"/>
    <property type="match status" value="2"/>
</dbReference>
<reference evidence="4 5" key="1">
    <citation type="submission" date="2013-04" db="EMBL/GenBank/DDBJ databases">
        <title>The Genome Sequence of Sutterella wadsworthensis HGA0223.</title>
        <authorList>
            <consortium name="The Broad Institute Genomics Platform"/>
            <person name="Earl A."/>
            <person name="Ward D."/>
            <person name="Feldgarden M."/>
            <person name="Gevers D."/>
            <person name="Schmidt T.M."/>
            <person name="Dover J."/>
            <person name="Dai D."/>
            <person name="Walker B."/>
            <person name="Young S."/>
            <person name="Zeng Q."/>
            <person name="Gargeya S."/>
            <person name="Fitzgerald M."/>
            <person name="Haas B."/>
            <person name="Abouelleil A."/>
            <person name="Allen A.W."/>
            <person name="Alvarado L."/>
            <person name="Arachchi H.M."/>
            <person name="Berlin A.M."/>
            <person name="Chapman S.B."/>
            <person name="Gainer-Dewar J."/>
            <person name="Goldberg J."/>
            <person name="Griggs A."/>
            <person name="Gujja S."/>
            <person name="Hansen M."/>
            <person name="Howarth C."/>
            <person name="Imamovic A."/>
            <person name="Ireland A."/>
            <person name="Larimer J."/>
            <person name="McCowan C."/>
            <person name="Murphy C."/>
            <person name="Pearson M."/>
            <person name="Poon T.W."/>
            <person name="Priest M."/>
            <person name="Roberts A."/>
            <person name="Saif S."/>
            <person name="Shea T."/>
            <person name="Sisk P."/>
            <person name="Sykes S."/>
            <person name="Wortman J."/>
            <person name="Nusbaum C."/>
            <person name="Birren B."/>
        </authorList>
    </citation>
    <scope>NUCLEOTIDE SEQUENCE [LARGE SCALE GENOMIC DNA]</scope>
    <source>
        <strain evidence="4 5">HGA0223</strain>
    </source>
</reference>
<dbReference type="STRING" id="1203554.HMPREF1476_00872"/>
<dbReference type="EMBL" id="ATCF01000012">
    <property type="protein sequence ID" value="EPE00143.1"/>
    <property type="molecule type" value="Genomic_DNA"/>
</dbReference>
<dbReference type="HOGENOM" id="CLU_049301_2_1_4"/>
<dbReference type="Pfam" id="PF00582">
    <property type="entry name" value="Usp"/>
    <property type="match status" value="2"/>
</dbReference>
<accession>S3C1E8</accession>
<dbReference type="InterPro" id="IPR006015">
    <property type="entry name" value="Universal_stress_UspA"/>
</dbReference>
<dbReference type="SUPFAM" id="SSF52402">
    <property type="entry name" value="Adenine nucleotide alpha hydrolases-like"/>
    <property type="match status" value="2"/>
</dbReference>
<dbReference type="InterPro" id="IPR006016">
    <property type="entry name" value="UspA"/>
</dbReference>
<dbReference type="PRINTS" id="PR01438">
    <property type="entry name" value="UNVRSLSTRESS"/>
</dbReference>
<dbReference type="InterPro" id="IPR014729">
    <property type="entry name" value="Rossmann-like_a/b/a_fold"/>
</dbReference>
<name>S3C1E8_9BURK</name>
<dbReference type="PANTHER" id="PTHR46268">
    <property type="entry name" value="STRESS RESPONSE PROTEIN NHAX"/>
    <property type="match status" value="1"/>
</dbReference>
<evidence type="ECO:0000259" key="3">
    <source>
        <dbReference type="Pfam" id="PF00582"/>
    </source>
</evidence>
<comment type="caution">
    <text evidence="4">The sequence shown here is derived from an EMBL/GenBank/DDBJ whole genome shotgun (WGS) entry which is preliminary data.</text>
</comment>
<comment type="similarity">
    <text evidence="1">Belongs to the universal stress protein A family.</text>
</comment>
<protein>
    <recommendedName>
        <fullName evidence="3">UspA domain-containing protein</fullName>
    </recommendedName>
</protein>
<feature type="domain" description="UspA" evidence="3">
    <location>
        <begin position="2"/>
        <end position="139"/>
    </location>
</feature>
<dbReference type="eggNOG" id="COG0589">
    <property type="taxonomic scope" value="Bacteria"/>
</dbReference>
<evidence type="ECO:0000256" key="2">
    <source>
        <dbReference type="SAM" id="MobiDB-lite"/>
    </source>
</evidence>
<dbReference type="AlphaFoldDB" id="S3C1E8"/>
<dbReference type="Proteomes" id="UP000014400">
    <property type="component" value="Unassembled WGS sequence"/>
</dbReference>
<proteinExistence type="inferred from homology"/>
<evidence type="ECO:0000313" key="4">
    <source>
        <dbReference type="EMBL" id="EPE00143.1"/>
    </source>
</evidence>
<dbReference type="RefSeq" id="WP_016474197.1">
    <property type="nucleotide sequence ID" value="NZ_KE150480.1"/>
</dbReference>
<dbReference type="CDD" id="cd00293">
    <property type="entry name" value="USP-like"/>
    <property type="match status" value="2"/>
</dbReference>
<keyword evidence="5" id="KW-1185">Reference proteome</keyword>
<evidence type="ECO:0000313" key="5">
    <source>
        <dbReference type="Proteomes" id="UP000014400"/>
    </source>
</evidence>
<organism evidence="4 5">
    <name type="scientific">Sutterella wadsworthensis HGA0223</name>
    <dbReference type="NCBI Taxonomy" id="1203554"/>
    <lineage>
        <taxon>Bacteria</taxon>
        <taxon>Pseudomonadati</taxon>
        <taxon>Pseudomonadota</taxon>
        <taxon>Betaproteobacteria</taxon>
        <taxon>Burkholderiales</taxon>
        <taxon>Sutterellaceae</taxon>
        <taxon>Sutterella</taxon>
    </lineage>
</organism>
<sequence length="342" mass="36764">MRILVPVDGSTPSRSVLQFVSDRAKQMPVMPVVQLLTVEPPVPSSGIGTMMELEAVRSAFAAEGERVLESLLPIAGGIPLYRAVVYGRPGEEIANASDTFCADLIAMGTHGRRGVSRLFIGSTSHSVLALVERPLLFIKGTQYPEPTENLHITLAVDGSKFGSAAAKFIVRSRDFFGPCPTVDVVSVLPDMERWLTNHSVGFESIVVKTRDRWNEEADALWKEAVAVPLEILSRAGINARGVKYFGKPAQTIAEHARKTGGIVVIGSHGRGNFLQAVLGSTASKLCAVVDQPLLIVRMPSGALDPKAENDDLPMTPETDWDTCAEPSEPSAASHHGETPNQH</sequence>
<dbReference type="PANTHER" id="PTHR46268:SF6">
    <property type="entry name" value="UNIVERSAL STRESS PROTEIN UP12"/>
    <property type="match status" value="1"/>
</dbReference>